<evidence type="ECO:0000256" key="1">
    <source>
        <dbReference type="ARBA" id="ARBA00004571"/>
    </source>
</evidence>
<evidence type="ECO:0000256" key="10">
    <source>
        <dbReference type="ARBA" id="ARBA00023114"/>
    </source>
</evidence>
<dbReference type="InterPro" id="IPR049712">
    <property type="entry name" value="Poly_export"/>
</dbReference>
<keyword evidence="10" id="KW-0626">Porin</keyword>
<evidence type="ECO:0000256" key="6">
    <source>
        <dbReference type="ARBA" id="ARBA00022692"/>
    </source>
</evidence>
<dbReference type="GO" id="GO:0015159">
    <property type="term" value="F:polysaccharide transmembrane transporter activity"/>
    <property type="evidence" value="ECO:0007669"/>
    <property type="project" value="InterPro"/>
</dbReference>
<gene>
    <name evidence="17" type="ORF">CEK71_06165</name>
</gene>
<keyword evidence="6" id="KW-0812">Transmembrane</keyword>
<dbReference type="GO" id="GO:0006811">
    <property type="term" value="P:monoatomic ion transport"/>
    <property type="evidence" value="ECO:0007669"/>
    <property type="project" value="UniProtKB-KW"/>
</dbReference>
<dbReference type="OrthoDB" id="9808421at2"/>
<keyword evidence="13" id="KW-0998">Cell outer membrane</keyword>
<dbReference type="GO" id="GO:0015288">
    <property type="term" value="F:porin activity"/>
    <property type="evidence" value="ECO:0007669"/>
    <property type="project" value="UniProtKB-KW"/>
</dbReference>
<dbReference type="GO" id="GO:0009279">
    <property type="term" value="C:cell outer membrane"/>
    <property type="evidence" value="ECO:0007669"/>
    <property type="project" value="UniProtKB-SubCell"/>
</dbReference>
<feature type="domain" description="SLBB" evidence="16">
    <location>
        <begin position="299"/>
        <end position="368"/>
    </location>
</feature>
<evidence type="ECO:0000259" key="15">
    <source>
        <dbReference type="Pfam" id="PF02563"/>
    </source>
</evidence>
<keyword evidence="5 17" id="KW-0762">Sugar transport</keyword>
<keyword evidence="12" id="KW-0564">Palmitate</keyword>
<keyword evidence="8" id="KW-0625">Polysaccharide transport</keyword>
<dbReference type="EMBL" id="CP022129">
    <property type="protein sequence ID" value="ASF45691.1"/>
    <property type="molecule type" value="Genomic_DNA"/>
</dbReference>
<dbReference type="PANTHER" id="PTHR33619">
    <property type="entry name" value="POLYSACCHARIDE EXPORT PROTEIN GFCE-RELATED"/>
    <property type="match status" value="1"/>
</dbReference>
<evidence type="ECO:0000256" key="8">
    <source>
        <dbReference type="ARBA" id="ARBA00023047"/>
    </source>
</evidence>
<comment type="subcellular location">
    <subcellularLocation>
        <location evidence="1">Cell outer membrane</location>
        <topology evidence="1">Multi-pass membrane protein</topology>
    </subcellularLocation>
</comment>
<accession>A0A1Z4BWP2</accession>
<evidence type="ECO:0000256" key="7">
    <source>
        <dbReference type="ARBA" id="ARBA00022729"/>
    </source>
</evidence>
<dbReference type="InterPro" id="IPR003715">
    <property type="entry name" value="Poly_export_N"/>
</dbReference>
<evidence type="ECO:0000256" key="5">
    <source>
        <dbReference type="ARBA" id="ARBA00022597"/>
    </source>
</evidence>
<dbReference type="Gene3D" id="3.10.560.10">
    <property type="entry name" value="Outer membrane lipoprotein wza domain like"/>
    <property type="match status" value="2"/>
</dbReference>
<keyword evidence="3" id="KW-0813">Transport</keyword>
<evidence type="ECO:0000256" key="12">
    <source>
        <dbReference type="ARBA" id="ARBA00023139"/>
    </source>
</evidence>
<evidence type="ECO:0000259" key="16">
    <source>
        <dbReference type="Pfam" id="PF22461"/>
    </source>
</evidence>
<dbReference type="Proteomes" id="UP000197019">
    <property type="component" value="Chromosome"/>
</dbReference>
<dbReference type="RefSeq" id="WP_088618567.1">
    <property type="nucleotide sequence ID" value="NZ_CP022129.1"/>
</dbReference>
<feature type="domain" description="SLBB" evidence="16">
    <location>
        <begin position="190"/>
        <end position="268"/>
    </location>
</feature>
<keyword evidence="4" id="KW-1134">Transmembrane beta strand</keyword>
<evidence type="ECO:0000256" key="14">
    <source>
        <dbReference type="ARBA" id="ARBA00023288"/>
    </source>
</evidence>
<reference evidence="17 18" key="1">
    <citation type="submission" date="2017-06" db="EMBL/GenBank/DDBJ databases">
        <title>Genome Sequencing of the methanotroph Methylovulum psychrotolerants str. HV10-M2 isolated from a high-altitude environment.</title>
        <authorList>
            <person name="Mateos-Rivera A."/>
        </authorList>
    </citation>
    <scope>NUCLEOTIDE SEQUENCE [LARGE SCALE GENOMIC DNA]</scope>
    <source>
        <strain evidence="17 18">HV10_M2</strain>
    </source>
</reference>
<evidence type="ECO:0000256" key="3">
    <source>
        <dbReference type="ARBA" id="ARBA00022448"/>
    </source>
</evidence>
<evidence type="ECO:0000313" key="18">
    <source>
        <dbReference type="Proteomes" id="UP000197019"/>
    </source>
</evidence>
<evidence type="ECO:0000256" key="13">
    <source>
        <dbReference type="ARBA" id="ARBA00023237"/>
    </source>
</evidence>
<sequence length="405" mass="44368">MGKKYLLSSFLVMLHLTGCTIVPGMHMSQFSKQSSIEMPVEENNATTLKKLNIQTITAQTIIDLEKNFNNRSLGADNVVNHYFDYRIGSNAVKGVPEAENGHQYLVGPRDILVITVWEHPELTIPAGEFRSADSSGNIVGEDGTIFYPYVGIVKAAGRTVEDIRAELTHKLSKYIEQVQLDVRVTSYRSQRVYVVGEVKQPGILLVKDIPLTVLEAINGAGGLNTEADLRNITLTRDGDTYSINLLSLYEGGDIRQNVILKHGDVLNIPDNSLNKIFVLGDIAAIGANGGINSPGGARSIVMNKGRMTLTEAISDAGGISQATSDPARIFVFRSGIKKPEIYHLNAKSPDAFLLADRFPLQPRDVIYIDRAEGVRWNQIIAEIQPTLLMLNLFNSAAKVTTSFGQ</sequence>
<keyword evidence="11" id="KW-0472">Membrane</keyword>
<evidence type="ECO:0000256" key="11">
    <source>
        <dbReference type="ARBA" id="ARBA00023136"/>
    </source>
</evidence>
<feature type="domain" description="Polysaccharide export protein N-terminal" evidence="15">
    <location>
        <begin position="100"/>
        <end position="185"/>
    </location>
</feature>
<name>A0A1Z4BWP2_9GAMM</name>
<keyword evidence="9" id="KW-0406">Ion transport</keyword>
<protein>
    <submittedName>
        <fullName evidence="17">Sugar transporter</fullName>
    </submittedName>
</protein>
<evidence type="ECO:0000313" key="17">
    <source>
        <dbReference type="EMBL" id="ASF45691.1"/>
    </source>
</evidence>
<dbReference type="Pfam" id="PF02563">
    <property type="entry name" value="Poly_export"/>
    <property type="match status" value="1"/>
</dbReference>
<organism evidence="17 18">
    <name type="scientific">Methylovulum psychrotolerans</name>
    <dbReference type="NCBI Taxonomy" id="1704499"/>
    <lineage>
        <taxon>Bacteria</taxon>
        <taxon>Pseudomonadati</taxon>
        <taxon>Pseudomonadota</taxon>
        <taxon>Gammaproteobacteria</taxon>
        <taxon>Methylococcales</taxon>
        <taxon>Methylococcaceae</taxon>
        <taxon>Methylovulum</taxon>
    </lineage>
</organism>
<evidence type="ECO:0000256" key="9">
    <source>
        <dbReference type="ARBA" id="ARBA00023065"/>
    </source>
</evidence>
<keyword evidence="14" id="KW-0449">Lipoprotein</keyword>
<dbReference type="InterPro" id="IPR054765">
    <property type="entry name" value="SLBB_dom"/>
</dbReference>
<dbReference type="AlphaFoldDB" id="A0A1Z4BWP2"/>
<proteinExistence type="inferred from homology"/>
<evidence type="ECO:0000256" key="4">
    <source>
        <dbReference type="ARBA" id="ARBA00022452"/>
    </source>
</evidence>
<comment type="similarity">
    <text evidence="2">Belongs to the BexD/CtrA/VexA family.</text>
</comment>
<evidence type="ECO:0000256" key="2">
    <source>
        <dbReference type="ARBA" id="ARBA00009450"/>
    </source>
</evidence>
<dbReference type="GO" id="GO:0046930">
    <property type="term" value="C:pore complex"/>
    <property type="evidence" value="ECO:0007669"/>
    <property type="project" value="UniProtKB-KW"/>
</dbReference>
<keyword evidence="18" id="KW-1185">Reference proteome</keyword>
<dbReference type="KEGG" id="mpsy:CEK71_06165"/>
<dbReference type="Gene3D" id="3.30.1950.10">
    <property type="entry name" value="wza like domain"/>
    <property type="match status" value="1"/>
</dbReference>
<dbReference type="PANTHER" id="PTHR33619:SF3">
    <property type="entry name" value="POLYSACCHARIDE EXPORT PROTEIN GFCE-RELATED"/>
    <property type="match status" value="1"/>
</dbReference>
<keyword evidence="7" id="KW-0732">Signal</keyword>
<dbReference type="Pfam" id="PF22461">
    <property type="entry name" value="SLBB_2"/>
    <property type="match status" value="2"/>
</dbReference>